<keyword evidence="5" id="KW-1185">Reference proteome</keyword>
<dbReference type="Proteomes" id="UP000199411">
    <property type="component" value="Unassembled WGS sequence"/>
</dbReference>
<feature type="compositionally biased region" description="Basic and acidic residues" evidence="1">
    <location>
        <begin position="253"/>
        <end position="267"/>
    </location>
</feature>
<feature type="transmembrane region" description="Helical" evidence="2">
    <location>
        <begin position="119"/>
        <end position="140"/>
    </location>
</feature>
<dbReference type="SUPFAM" id="SSF58104">
    <property type="entry name" value="Methyl-accepting chemotaxis protein (MCP) signaling domain"/>
    <property type="match status" value="1"/>
</dbReference>
<dbReference type="EMBL" id="FMYU01000004">
    <property type="protein sequence ID" value="SDC36812.1"/>
    <property type="molecule type" value="Genomic_DNA"/>
</dbReference>
<feature type="non-terminal residue" evidence="4">
    <location>
        <position position="267"/>
    </location>
</feature>
<dbReference type="AlphaFoldDB" id="A0A1G6L0D3"/>
<accession>A0A1G6L0D3</accession>
<evidence type="ECO:0000313" key="5">
    <source>
        <dbReference type="Proteomes" id="UP000199411"/>
    </source>
</evidence>
<evidence type="ECO:0000259" key="3">
    <source>
        <dbReference type="PROSITE" id="PS50885"/>
    </source>
</evidence>
<proteinExistence type="predicted"/>
<keyword evidence="2" id="KW-0472">Membrane</keyword>
<gene>
    <name evidence="4" type="ORF">SAMN05660835_00746</name>
</gene>
<keyword evidence="2" id="KW-1133">Transmembrane helix</keyword>
<dbReference type="GO" id="GO:0007165">
    <property type="term" value="P:signal transduction"/>
    <property type="evidence" value="ECO:0007669"/>
    <property type="project" value="InterPro"/>
</dbReference>
<feature type="domain" description="HAMP" evidence="3">
    <location>
        <begin position="145"/>
        <end position="199"/>
    </location>
</feature>
<sequence length="267" mass="29579">MQKGQATRNILLNPSDTKAMQNYKNASISMDKSFDKCFGVADFRQKSQLEKLKELLKKDDILQLKVQALSRIDQKQAYNLLVKEETPQWRKARSFVLELISNERKNFENIKLKMENTMAITIVIIAIAMVIMLAVVLAVWKVLFSKIFKPLSHINSLVSTLAKGGGDLTIVLPKDSNDEFGELTDNLNKFISTLKDIVGQIVSKAKEVQSSVNSLATSAAQISASSEQVSSNTKEISHATEDTANALSGIARSTEDIRVSSDEAKEI</sequence>
<dbReference type="PANTHER" id="PTHR32089">
    <property type="entry name" value="METHYL-ACCEPTING CHEMOTAXIS PROTEIN MCPB"/>
    <property type="match status" value="1"/>
</dbReference>
<feature type="region of interest" description="Disordered" evidence="1">
    <location>
        <begin position="230"/>
        <end position="267"/>
    </location>
</feature>
<dbReference type="Gene3D" id="1.10.287.950">
    <property type="entry name" value="Methyl-accepting chemotaxis protein"/>
    <property type="match status" value="1"/>
</dbReference>
<dbReference type="PANTHER" id="PTHR32089:SF112">
    <property type="entry name" value="LYSOZYME-LIKE PROTEIN-RELATED"/>
    <property type="match status" value="1"/>
</dbReference>
<dbReference type="GO" id="GO:0016020">
    <property type="term" value="C:membrane"/>
    <property type="evidence" value="ECO:0007669"/>
    <property type="project" value="InterPro"/>
</dbReference>
<evidence type="ECO:0000313" key="4">
    <source>
        <dbReference type="EMBL" id="SDC36812.1"/>
    </source>
</evidence>
<dbReference type="CDD" id="cd06225">
    <property type="entry name" value="HAMP"/>
    <property type="match status" value="1"/>
</dbReference>
<protein>
    <submittedName>
        <fullName evidence="4">Methyl-accepting chemotaxis protein (MCP) signalling domain-containing protein</fullName>
    </submittedName>
</protein>
<evidence type="ECO:0000256" key="2">
    <source>
        <dbReference type="SAM" id="Phobius"/>
    </source>
</evidence>
<dbReference type="InterPro" id="IPR003660">
    <property type="entry name" value="HAMP_dom"/>
</dbReference>
<reference evidence="5" key="1">
    <citation type="submission" date="2016-10" db="EMBL/GenBank/DDBJ databases">
        <authorList>
            <person name="Varghese N."/>
            <person name="Submissions S."/>
        </authorList>
    </citation>
    <scope>NUCLEOTIDE SEQUENCE [LARGE SCALE GENOMIC DNA]</scope>
    <source>
        <strain evidence="5">DSM 8415</strain>
    </source>
</reference>
<name>A0A1G6L0D3_9BACT</name>
<dbReference type="SMART" id="SM00304">
    <property type="entry name" value="HAMP"/>
    <property type="match status" value="1"/>
</dbReference>
<organism evidence="4 5">
    <name type="scientific">Desulfurella multipotens</name>
    <dbReference type="NCBI Taxonomy" id="79269"/>
    <lineage>
        <taxon>Bacteria</taxon>
        <taxon>Pseudomonadati</taxon>
        <taxon>Campylobacterota</taxon>
        <taxon>Desulfurellia</taxon>
        <taxon>Desulfurellales</taxon>
        <taxon>Desulfurellaceae</taxon>
        <taxon>Desulfurella</taxon>
    </lineage>
</organism>
<dbReference type="PROSITE" id="PS50885">
    <property type="entry name" value="HAMP"/>
    <property type="match status" value="1"/>
</dbReference>
<evidence type="ECO:0000256" key="1">
    <source>
        <dbReference type="SAM" id="MobiDB-lite"/>
    </source>
</evidence>
<dbReference type="Pfam" id="PF00672">
    <property type="entry name" value="HAMP"/>
    <property type="match status" value="1"/>
</dbReference>
<keyword evidence="2" id="KW-0812">Transmembrane</keyword>